<evidence type="ECO:0000256" key="1">
    <source>
        <dbReference type="ARBA" id="ARBA00005857"/>
    </source>
</evidence>
<dbReference type="Proteomes" id="UP000185151">
    <property type="component" value="Unassembled WGS sequence"/>
</dbReference>
<accession>A0A1N6KR84</accession>
<evidence type="ECO:0000313" key="5">
    <source>
        <dbReference type="EMBL" id="SIO59059.1"/>
    </source>
</evidence>
<dbReference type="RefSeq" id="WP_074299119.1">
    <property type="nucleotide sequence ID" value="NZ_FSRU01000002.1"/>
</dbReference>
<dbReference type="PANTHER" id="PTHR16263:SF4">
    <property type="entry name" value="TETRATRICOPEPTIDE REPEAT PROTEIN 38"/>
    <property type="match status" value="1"/>
</dbReference>
<protein>
    <recommendedName>
        <fullName evidence="2">Tetratricopeptide repeat protein 38</fullName>
    </recommendedName>
</protein>
<keyword evidence="4" id="KW-0802">TPR repeat</keyword>
<keyword evidence="3" id="KW-0677">Repeat</keyword>
<dbReference type="PANTHER" id="PTHR16263">
    <property type="entry name" value="TETRATRICOPEPTIDE REPEAT PROTEIN 38"/>
    <property type="match status" value="1"/>
</dbReference>
<comment type="similarity">
    <text evidence="1">Belongs to the TTC38 family.</text>
</comment>
<dbReference type="OrthoDB" id="9815900at2"/>
<sequence>MVTDAQGLQVTGAAESAVALDHAISDYFGWKGDPVGRLQDAVDEDPDFSLGSSAIASLFLLGGFRADHPRVATALAAAERAGAGTTSRETRHLAAVKTLAAGGIAGAIDLWESILVDHPTDALALRFAHDAYFCLGQSVSIRDSIARVLPHWDPQGENYGYILGQYAFGLEEAGELRRAEKIAHAAIARNAEDGWAIHAVAHVLETESRQAEGIAFLQAARPSWRRAHALAVHNGWHLALYLIEEERFDKVLIDYDQYVAPKLPGDFLLDLVDASALLWRLELAGADVGDRWGAVAAQWLTHVDDHVLVFNDLHIALAVARAGNPLDIERLRRSLELYKREGQGDSHRVMAEVGRRLIDGVLAFAAGEYARAVELIVPVRYHAYRIGGSHAQRDLITQTLIAAAERAGQLSLTRALLAERIAVRPTERTRQHYASVGGAGNFAFNAI</sequence>
<reference evidence="5 6" key="1">
    <citation type="submission" date="2016-11" db="EMBL/GenBank/DDBJ databases">
        <authorList>
            <person name="Jaros S."/>
            <person name="Januszkiewicz K."/>
            <person name="Wedrychowicz H."/>
        </authorList>
    </citation>
    <scope>NUCLEOTIDE SEQUENCE [LARGE SCALE GENOMIC DNA]</scope>
    <source>
        <strain evidence="5 6">GAS95</strain>
    </source>
</reference>
<gene>
    <name evidence="5" type="ORF">SAMN05444165_4379</name>
</gene>
<dbReference type="InterPro" id="IPR011990">
    <property type="entry name" value="TPR-like_helical_dom_sf"/>
</dbReference>
<dbReference type="EMBL" id="FSRU01000002">
    <property type="protein sequence ID" value="SIO59059.1"/>
    <property type="molecule type" value="Genomic_DNA"/>
</dbReference>
<dbReference type="CDD" id="cd05804">
    <property type="entry name" value="StaR_like"/>
    <property type="match status" value="1"/>
</dbReference>
<evidence type="ECO:0000256" key="3">
    <source>
        <dbReference type="ARBA" id="ARBA00022737"/>
    </source>
</evidence>
<name>A0A1N6KR84_9BURK</name>
<proteinExistence type="inferred from homology"/>
<evidence type="ECO:0000256" key="2">
    <source>
        <dbReference type="ARBA" id="ARBA00019992"/>
    </source>
</evidence>
<keyword evidence="6" id="KW-1185">Reference proteome</keyword>
<organism evidence="5 6">
    <name type="scientific">Paraburkholderia phenazinium</name>
    <dbReference type="NCBI Taxonomy" id="60549"/>
    <lineage>
        <taxon>Bacteria</taxon>
        <taxon>Pseudomonadati</taxon>
        <taxon>Pseudomonadota</taxon>
        <taxon>Betaproteobacteria</taxon>
        <taxon>Burkholderiales</taxon>
        <taxon>Burkholderiaceae</taxon>
        <taxon>Paraburkholderia</taxon>
    </lineage>
</organism>
<evidence type="ECO:0000256" key="4">
    <source>
        <dbReference type="ARBA" id="ARBA00022803"/>
    </source>
</evidence>
<dbReference type="AlphaFoldDB" id="A0A1N6KR84"/>
<dbReference type="Gene3D" id="1.25.40.10">
    <property type="entry name" value="Tetratricopeptide repeat domain"/>
    <property type="match status" value="1"/>
</dbReference>
<evidence type="ECO:0000313" key="6">
    <source>
        <dbReference type="Proteomes" id="UP000185151"/>
    </source>
</evidence>
<dbReference type="InterPro" id="IPR033891">
    <property type="entry name" value="TTC38"/>
</dbReference>